<name>L0K8C8_HALHC</name>
<dbReference type="SUPFAM" id="SSF56300">
    <property type="entry name" value="Metallo-dependent phosphatases"/>
    <property type="match status" value="1"/>
</dbReference>
<keyword evidence="3" id="KW-1185">Reference proteome</keyword>
<dbReference type="eggNOG" id="COG0420">
    <property type="taxonomic scope" value="Bacteria"/>
</dbReference>
<dbReference type="Proteomes" id="UP000010880">
    <property type="component" value="Chromosome"/>
</dbReference>
<evidence type="ECO:0000259" key="1">
    <source>
        <dbReference type="Pfam" id="PF00149"/>
    </source>
</evidence>
<keyword evidence="2" id="KW-0269">Exonuclease</keyword>
<keyword evidence="2" id="KW-0540">Nuclease</keyword>
<dbReference type="EMBL" id="CP003359">
    <property type="protein sequence ID" value="AGB41542.1"/>
    <property type="molecule type" value="Genomic_DNA"/>
</dbReference>
<evidence type="ECO:0000313" key="3">
    <source>
        <dbReference type="Proteomes" id="UP000010880"/>
    </source>
</evidence>
<dbReference type="GO" id="GO:0004527">
    <property type="term" value="F:exonuclease activity"/>
    <property type="evidence" value="ECO:0007669"/>
    <property type="project" value="UniProtKB-KW"/>
</dbReference>
<dbReference type="OrthoDB" id="9773856at2"/>
<reference evidence="3" key="1">
    <citation type="submission" date="2012-02" db="EMBL/GenBank/DDBJ databases">
        <title>The complete genome of Halobacteroides halobius DSM 5150.</title>
        <authorList>
            <person name="Lucas S."/>
            <person name="Copeland A."/>
            <person name="Lapidus A."/>
            <person name="Glavina del Rio T."/>
            <person name="Dalin E."/>
            <person name="Tice H."/>
            <person name="Bruce D."/>
            <person name="Goodwin L."/>
            <person name="Pitluck S."/>
            <person name="Peters L."/>
            <person name="Mikhailova N."/>
            <person name="Gu W."/>
            <person name="Kyrpides N."/>
            <person name="Mavromatis K."/>
            <person name="Ivanova N."/>
            <person name="Brettin T."/>
            <person name="Detter J.C."/>
            <person name="Han C."/>
            <person name="Larimer F."/>
            <person name="Land M."/>
            <person name="Hauser L."/>
            <person name="Markowitz V."/>
            <person name="Cheng J.-F."/>
            <person name="Hugenholtz P."/>
            <person name="Woyke T."/>
            <person name="Wu D."/>
            <person name="Tindall B."/>
            <person name="Pomrenke H."/>
            <person name="Brambilla E."/>
            <person name="Klenk H.-P."/>
            <person name="Eisen J.A."/>
        </authorList>
    </citation>
    <scope>NUCLEOTIDE SEQUENCE [LARGE SCALE GENOMIC DNA]</scope>
    <source>
        <strain evidence="3">ATCC 35273 / DSM 5150 / MD-1</strain>
    </source>
</reference>
<dbReference type="Gene3D" id="3.60.21.10">
    <property type="match status" value="1"/>
</dbReference>
<accession>L0K8C8</accession>
<feature type="domain" description="Calcineurin-like phosphoesterase" evidence="1">
    <location>
        <begin position="1"/>
        <end position="190"/>
    </location>
</feature>
<dbReference type="InterPro" id="IPR029052">
    <property type="entry name" value="Metallo-depent_PP-like"/>
</dbReference>
<gene>
    <name evidence="2" type="ordered locus">Halha_1604</name>
</gene>
<keyword evidence="2" id="KW-0378">Hydrolase</keyword>
<dbReference type="PATRIC" id="fig|748449.3.peg.1555"/>
<dbReference type="HOGENOM" id="CLU_071838_0_0_9"/>
<dbReference type="STRING" id="748449.Halha_1604"/>
<protein>
    <submittedName>
        <fullName evidence="2">DNA repair exonuclease</fullName>
    </submittedName>
</protein>
<dbReference type="PANTHER" id="PTHR30337">
    <property type="entry name" value="COMPONENT OF ATP-DEPENDENT DSDNA EXONUCLEASE"/>
    <property type="match status" value="1"/>
</dbReference>
<dbReference type="InterPro" id="IPR004843">
    <property type="entry name" value="Calcineurin-like_PHP"/>
</dbReference>
<organism evidence="2 3">
    <name type="scientific">Halobacteroides halobius (strain ATCC 35273 / DSM 5150 / MD-1)</name>
    <dbReference type="NCBI Taxonomy" id="748449"/>
    <lineage>
        <taxon>Bacteria</taxon>
        <taxon>Bacillati</taxon>
        <taxon>Bacillota</taxon>
        <taxon>Clostridia</taxon>
        <taxon>Halanaerobiales</taxon>
        <taxon>Halobacteroidaceae</taxon>
        <taxon>Halobacteroides</taxon>
    </lineage>
</organism>
<dbReference type="Pfam" id="PF00149">
    <property type="entry name" value="Metallophos"/>
    <property type="match status" value="1"/>
</dbReference>
<evidence type="ECO:0000313" key="2">
    <source>
        <dbReference type="EMBL" id="AGB41542.1"/>
    </source>
</evidence>
<dbReference type="InterPro" id="IPR050535">
    <property type="entry name" value="DNA_Repair-Maintenance_Comp"/>
</dbReference>
<proteinExistence type="predicted"/>
<sequence length="319" mass="35885">MKVLVMSDTHIRGTTPSRRTDNFKKTLINKLQEVKEIAQEEKIDFILHAGDVFDRPNPAPSVVNDFLKVLSSYPIPIYVVAGNHDLYGHNPDTLSRTMLGVLINSGVLNLIEEPITLTKDKLKLQLSGKHFDYNVDTDGSAYMINKEQEVDYALHMIHGMLLDRPFFDQGYTLIEDVTTEADIIISGHYHLGFGEQEFNGTKFVNPGSLVRMSADIKEINRQPQVAIIELDSEIMVKFRKLTSAKPGGDVLDRSALEAAKFREKKLADFTQTIKAAGEFKYFSVEQILEQVASNEQIDDNVKKEALNRISQAQEKLGGE</sequence>
<dbReference type="AlphaFoldDB" id="L0K8C8"/>
<dbReference type="PANTHER" id="PTHR30337:SF0">
    <property type="entry name" value="NUCLEASE SBCCD SUBUNIT D"/>
    <property type="match status" value="1"/>
</dbReference>
<dbReference type="KEGG" id="hhl:Halha_1604"/>
<dbReference type="RefSeq" id="WP_015327259.1">
    <property type="nucleotide sequence ID" value="NC_019978.1"/>
</dbReference>